<accession>A0A1E3P217</accession>
<feature type="coiled-coil region" evidence="1">
    <location>
        <begin position="188"/>
        <end position="222"/>
    </location>
</feature>
<dbReference type="Proteomes" id="UP000094112">
    <property type="component" value="Unassembled WGS sequence"/>
</dbReference>
<evidence type="ECO:0000256" key="1">
    <source>
        <dbReference type="SAM" id="Coils"/>
    </source>
</evidence>
<proteinExistence type="predicted"/>
<dbReference type="OrthoDB" id="4036563at2759"/>
<dbReference type="STRING" id="683960.A0A1E3P217"/>
<evidence type="ECO:0000313" key="3">
    <source>
        <dbReference type="Proteomes" id="UP000094112"/>
    </source>
</evidence>
<dbReference type="RefSeq" id="XP_019038149.1">
    <property type="nucleotide sequence ID" value="XM_019185745.1"/>
</dbReference>
<evidence type="ECO:0000313" key="2">
    <source>
        <dbReference type="EMBL" id="ODQ58942.1"/>
    </source>
</evidence>
<dbReference type="AlphaFoldDB" id="A0A1E3P217"/>
<dbReference type="GeneID" id="30202991"/>
<dbReference type="EMBL" id="KV454211">
    <property type="protein sequence ID" value="ODQ58942.1"/>
    <property type="molecule type" value="Genomic_DNA"/>
</dbReference>
<name>A0A1E3P217_WICAA</name>
<gene>
    <name evidence="2" type="ORF">WICANDRAFT_84627</name>
</gene>
<keyword evidence="3" id="KW-1185">Reference proteome</keyword>
<organism evidence="2 3">
    <name type="scientific">Wickerhamomyces anomalus (strain ATCC 58044 / CBS 1984 / NCYC 433 / NRRL Y-366-8)</name>
    <name type="common">Yeast</name>
    <name type="synonym">Hansenula anomala</name>
    <dbReference type="NCBI Taxonomy" id="683960"/>
    <lineage>
        <taxon>Eukaryota</taxon>
        <taxon>Fungi</taxon>
        <taxon>Dikarya</taxon>
        <taxon>Ascomycota</taxon>
        <taxon>Saccharomycotina</taxon>
        <taxon>Saccharomycetes</taxon>
        <taxon>Phaffomycetales</taxon>
        <taxon>Wickerhamomycetaceae</taxon>
        <taxon>Wickerhamomyces</taxon>
    </lineage>
</organism>
<protein>
    <submittedName>
        <fullName evidence="2">Uncharacterized protein</fullName>
    </submittedName>
</protein>
<reference evidence="2 3" key="1">
    <citation type="journal article" date="2016" name="Proc. Natl. Acad. Sci. U.S.A.">
        <title>Comparative genomics of biotechnologically important yeasts.</title>
        <authorList>
            <person name="Riley R."/>
            <person name="Haridas S."/>
            <person name="Wolfe K.H."/>
            <person name="Lopes M.R."/>
            <person name="Hittinger C.T."/>
            <person name="Goeker M."/>
            <person name="Salamov A.A."/>
            <person name="Wisecaver J.H."/>
            <person name="Long T.M."/>
            <person name="Calvey C.H."/>
            <person name="Aerts A.L."/>
            <person name="Barry K.W."/>
            <person name="Choi C."/>
            <person name="Clum A."/>
            <person name="Coughlan A.Y."/>
            <person name="Deshpande S."/>
            <person name="Douglass A.P."/>
            <person name="Hanson S.J."/>
            <person name="Klenk H.-P."/>
            <person name="LaButti K.M."/>
            <person name="Lapidus A."/>
            <person name="Lindquist E.A."/>
            <person name="Lipzen A.M."/>
            <person name="Meier-Kolthoff J.P."/>
            <person name="Ohm R.A."/>
            <person name="Otillar R.P."/>
            <person name="Pangilinan J.L."/>
            <person name="Peng Y."/>
            <person name="Rokas A."/>
            <person name="Rosa C.A."/>
            <person name="Scheuner C."/>
            <person name="Sibirny A.A."/>
            <person name="Slot J.C."/>
            <person name="Stielow J.B."/>
            <person name="Sun H."/>
            <person name="Kurtzman C.P."/>
            <person name="Blackwell M."/>
            <person name="Grigoriev I.V."/>
            <person name="Jeffries T.W."/>
        </authorList>
    </citation>
    <scope>NUCLEOTIDE SEQUENCE [LARGE SCALE GENOMIC DNA]</scope>
    <source>
        <strain evidence="3">ATCC 58044 / CBS 1984 / NCYC 433 / NRRL Y-366-8</strain>
    </source>
</reference>
<keyword evidence="1" id="KW-0175">Coiled coil</keyword>
<sequence length="313" mass="34817">MPHQFFKDAHSVLNNKFVPRAFSLNLNAKDEKANDRDNLSKGSERFDDSLIAPQAVSTAPSTGSSSSRFFGAYPGGKAQKPVKDQFNDNILGDSSIDNIENFVKASNKDNFAGVSGIARERPSSTRTSTNSSDDLLITDVREINGDHTDETSPSIVSNLKPEANDIQLEEAPSFQAAETSADLVMEALVKSQKLCSQFKEKLAQAQSKLSFQEDEIINYKKITDLMKENVKNFREHLGTLESKSKELKDAKRAESSTFSQVKNELDSLHGDIETFKSEANNFKKKIDQLKQIKVSNSYEIERSELPIQPKIVC</sequence>